<sequence length="122" mass="13977">MQKPERKVQPFSFLTLYKTHRPLRKSVRFPLKKNRKRALLSLFIFTLLSHVCLIAPQIIGTHGRSKFSHPINHQEFLFAQKRDGRCERRGVPTGCCRADHKPEGVDAEWRSVAPGCGATDLL</sequence>
<gene>
    <name evidence="1" type="ORF">CDAR_409021</name>
</gene>
<dbReference type="Proteomes" id="UP001054837">
    <property type="component" value="Unassembled WGS sequence"/>
</dbReference>
<comment type="caution">
    <text evidence="1">The sequence shown here is derived from an EMBL/GenBank/DDBJ whole genome shotgun (WGS) entry which is preliminary data.</text>
</comment>
<dbReference type="AlphaFoldDB" id="A0AAV4P8F2"/>
<evidence type="ECO:0000313" key="2">
    <source>
        <dbReference type="Proteomes" id="UP001054837"/>
    </source>
</evidence>
<accession>A0AAV4P8F2</accession>
<evidence type="ECO:0008006" key="3">
    <source>
        <dbReference type="Google" id="ProtNLM"/>
    </source>
</evidence>
<evidence type="ECO:0000313" key="1">
    <source>
        <dbReference type="EMBL" id="GIX93475.1"/>
    </source>
</evidence>
<organism evidence="1 2">
    <name type="scientific">Caerostris darwini</name>
    <dbReference type="NCBI Taxonomy" id="1538125"/>
    <lineage>
        <taxon>Eukaryota</taxon>
        <taxon>Metazoa</taxon>
        <taxon>Ecdysozoa</taxon>
        <taxon>Arthropoda</taxon>
        <taxon>Chelicerata</taxon>
        <taxon>Arachnida</taxon>
        <taxon>Araneae</taxon>
        <taxon>Araneomorphae</taxon>
        <taxon>Entelegynae</taxon>
        <taxon>Araneoidea</taxon>
        <taxon>Araneidae</taxon>
        <taxon>Caerostris</taxon>
    </lineage>
</organism>
<keyword evidence="2" id="KW-1185">Reference proteome</keyword>
<dbReference type="EMBL" id="BPLQ01002494">
    <property type="protein sequence ID" value="GIX93475.1"/>
    <property type="molecule type" value="Genomic_DNA"/>
</dbReference>
<protein>
    <recommendedName>
        <fullName evidence="3">Transmembrane protein</fullName>
    </recommendedName>
</protein>
<reference evidence="1 2" key="1">
    <citation type="submission" date="2021-06" db="EMBL/GenBank/DDBJ databases">
        <title>Caerostris darwini draft genome.</title>
        <authorList>
            <person name="Kono N."/>
            <person name="Arakawa K."/>
        </authorList>
    </citation>
    <scope>NUCLEOTIDE SEQUENCE [LARGE SCALE GENOMIC DNA]</scope>
</reference>
<name>A0AAV4P8F2_9ARAC</name>
<proteinExistence type="predicted"/>